<dbReference type="InterPro" id="IPR045034">
    <property type="entry name" value="O-acyltransferase_WSD1-like"/>
</dbReference>
<evidence type="ECO:0000313" key="3">
    <source>
        <dbReference type="Proteomes" id="UP000824469"/>
    </source>
</evidence>
<dbReference type="Proteomes" id="UP000824469">
    <property type="component" value="Unassembled WGS sequence"/>
</dbReference>
<dbReference type="GO" id="GO:0019432">
    <property type="term" value="P:triglyceride biosynthetic process"/>
    <property type="evidence" value="ECO:0007669"/>
    <property type="project" value="TreeGrafter"/>
</dbReference>
<dbReference type="PANTHER" id="PTHR31650">
    <property type="entry name" value="O-ACYLTRANSFERASE (WSD1-LIKE) FAMILY PROTEIN"/>
    <property type="match status" value="1"/>
</dbReference>
<protein>
    <recommendedName>
        <fullName evidence="1">O-acyltransferase WSD1 C-terminal domain-containing protein</fullName>
    </recommendedName>
</protein>
<dbReference type="AlphaFoldDB" id="A0AA38FXS9"/>
<dbReference type="PANTHER" id="PTHR31650:SF34">
    <property type="entry name" value="O-ACYLTRANSFERASE WSD1-LIKE ISOFORM X1"/>
    <property type="match status" value="1"/>
</dbReference>
<dbReference type="OMA" id="MADMESP"/>
<dbReference type="EMBL" id="JAHRHJ020000006">
    <property type="protein sequence ID" value="KAH9312489.1"/>
    <property type="molecule type" value="Genomic_DNA"/>
</dbReference>
<gene>
    <name evidence="2" type="ORF">KI387_027524</name>
</gene>
<proteinExistence type="predicted"/>
<name>A0AA38FXS9_TAXCH</name>
<evidence type="ECO:0000313" key="2">
    <source>
        <dbReference type="EMBL" id="KAH9312489.1"/>
    </source>
</evidence>
<dbReference type="Pfam" id="PF06974">
    <property type="entry name" value="WS_DGAT_C"/>
    <property type="match status" value="1"/>
</dbReference>
<reference evidence="2 3" key="1">
    <citation type="journal article" date="2021" name="Nat. Plants">
        <title>The Taxus genome provides insights into paclitaxel biosynthesis.</title>
        <authorList>
            <person name="Xiong X."/>
            <person name="Gou J."/>
            <person name="Liao Q."/>
            <person name="Li Y."/>
            <person name="Zhou Q."/>
            <person name="Bi G."/>
            <person name="Li C."/>
            <person name="Du R."/>
            <person name="Wang X."/>
            <person name="Sun T."/>
            <person name="Guo L."/>
            <person name="Liang H."/>
            <person name="Lu P."/>
            <person name="Wu Y."/>
            <person name="Zhang Z."/>
            <person name="Ro D.K."/>
            <person name="Shang Y."/>
            <person name="Huang S."/>
            <person name="Yan J."/>
        </authorList>
    </citation>
    <scope>NUCLEOTIDE SEQUENCE [LARGE SCALE GENOMIC DNA]</scope>
    <source>
        <strain evidence="2">Ta-2019</strain>
    </source>
</reference>
<keyword evidence="3" id="KW-1185">Reference proteome</keyword>
<dbReference type="GO" id="GO:0008374">
    <property type="term" value="F:O-acyltransferase activity"/>
    <property type="evidence" value="ECO:0007669"/>
    <property type="project" value="InterPro"/>
</dbReference>
<dbReference type="GO" id="GO:0005886">
    <property type="term" value="C:plasma membrane"/>
    <property type="evidence" value="ECO:0007669"/>
    <property type="project" value="TreeGrafter"/>
</dbReference>
<organism evidence="2 3">
    <name type="scientific">Taxus chinensis</name>
    <name type="common">Chinese yew</name>
    <name type="synonym">Taxus wallichiana var. chinensis</name>
    <dbReference type="NCBI Taxonomy" id="29808"/>
    <lineage>
        <taxon>Eukaryota</taxon>
        <taxon>Viridiplantae</taxon>
        <taxon>Streptophyta</taxon>
        <taxon>Embryophyta</taxon>
        <taxon>Tracheophyta</taxon>
        <taxon>Spermatophyta</taxon>
        <taxon>Pinopsida</taxon>
        <taxon>Pinidae</taxon>
        <taxon>Conifers II</taxon>
        <taxon>Cupressales</taxon>
        <taxon>Taxaceae</taxon>
        <taxon>Taxus</taxon>
    </lineage>
</organism>
<accession>A0AA38FXS9</accession>
<dbReference type="InterPro" id="IPR009721">
    <property type="entry name" value="O-acyltransferase_WSD1_C"/>
</dbReference>
<sequence>EHKAAPNELKMASLRVTGLVTMNTRTISGLKSIQEMLKPNSGTPWGNRFGLLQIPIPMADMESPLDYVRKAKQIIDRKKLSLEVFLTSRLLGLPGRQASAACFYKTLANTTLAITNMVGPMEKAAMNRIPVKSFFFSISGLPQTLLLTIVSYMGNLRIDVIGAKGYVDSETLANHFSECFQEIRDASDAFRG</sequence>
<evidence type="ECO:0000259" key="1">
    <source>
        <dbReference type="Pfam" id="PF06974"/>
    </source>
</evidence>
<feature type="non-terminal residue" evidence="2">
    <location>
        <position position="1"/>
    </location>
</feature>
<comment type="caution">
    <text evidence="2">The sequence shown here is derived from an EMBL/GenBank/DDBJ whole genome shotgun (WGS) entry which is preliminary data.</text>
</comment>
<feature type="domain" description="O-acyltransferase WSD1 C-terminal" evidence="1">
    <location>
        <begin position="45"/>
        <end position="183"/>
    </location>
</feature>